<dbReference type="Proteomes" id="UP001157502">
    <property type="component" value="Chromosome 23"/>
</dbReference>
<evidence type="ECO:0000313" key="2">
    <source>
        <dbReference type="Proteomes" id="UP001157502"/>
    </source>
</evidence>
<accession>A0ACC2FRU0</accession>
<proteinExistence type="predicted"/>
<gene>
    <name evidence="1" type="ORF">DPEC_G00261320</name>
</gene>
<sequence length="705" mass="79937">MLRRRTLREPNDSLDNLLEYGRTLELSEQQAAGMEQNVPASVNAVHQTGRTVTSRNAGGAKPNAQCRNCGGKYPHDGECPAKGKDCNACRKLNHFTKQCMSKQRTQRRDNDTKHRDNSIQHRMHKKVYNITSTTHSTTQDSSSSDEAYVFAASSSKNTMQPHTHIRLNGVKVAAMIDSGAAVNIISESVLSTLRPCPQFSPADIKIFPYGNTKPLPITGAFTCSTETDNRQTLAKFYVMEGDSCSLLGYNTAKELGLIKIINTVSASTSQTVADELVQKYSEQFEGIGMLKHFQVMLHINTDIQPTCQPHRRVPFHIRQKVEEELKRLENDDVIETVTGPTPWVSPIMTPPKPKDQDKVRICVDMRQANTAIQRERHITHTMDDIIHKLNGATVFSKLDLTAGYHQLELHPDSRTSISAPLRELTRKDTLWHWNPEHARALQTIKDSLTSNTVMSYFDPAKDTELVEDASPVGLSAILYQKNRKGERHTIAYASRALSDVERRYSQTEKEALANVWSCEHFHLYLYGTPFILVTDHKALEVIWNNPRSKPPARIERWGLRLQPYNLKVEYRKGADHPADYISRQPIPMQTSESTRAVKVAEENTEHPMETETQHFFEYRATPNSTTEASSAELLFQQRIHTKIPLITTCETTLITPSESGTRLQMKSNSDERRRPTTQAQQTHYPIQQQAIRCVRGQRLHDHGDQ</sequence>
<comment type="caution">
    <text evidence="1">The sequence shown here is derived from an EMBL/GenBank/DDBJ whole genome shotgun (WGS) entry which is preliminary data.</text>
</comment>
<organism evidence="1 2">
    <name type="scientific">Dallia pectoralis</name>
    <name type="common">Alaska blackfish</name>
    <dbReference type="NCBI Taxonomy" id="75939"/>
    <lineage>
        <taxon>Eukaryota</taxon>
        <taxon>Metazoa</taxon>
        <taxon>Chordata</taxon>
        <taxon>Craniata</taxon>
        <taxon>Vertebrata</taxon>
        <taxon>Euteleostomi</taxon>
        <taxon>Actinopterygii</taxon>
        <taxon>Neopterygii</taxon>
        <taxon>Teleostei</taxon>
        <taxon>Protacanthopterygii</taxon>
        <taxon>Esociformes</taxon>
        <taxon>Umbridae</taxon>
        <taxon>Dallia</taxon>
    </lineage>
</organism>
<protein>
    <submittedName>
        <fullName evidence="1">Uncharacterized protein</fullName>
    </submittedName>
</protein>
<name>A0ACC2FRU0_DALPE</name>
<keyword evidence="2" id="KW-1185">Reference proteome</keyword>
<reference evidence="1" key="1">
    <citation type="submission" date="2021-05" db="EMBL/GenBank/DDBJ databases">
        <authorList>
            <person name="Pan Q."/>
            <person name="Jouanno E."/>
            <person name="Zahm M."/>
            <person name="Klopp C."/>
            <person name="Cabau C."/>
            <person name="Louis A."/>
            <person name="Berthelot C."/>
            <person name="Parey E."/>
            <person name="Roest Crollius H."/>
            <person name="Montfort J."/>
            <person name="Robinson-Rechavi M."/>
            <person name="Bouchez O."/>
            <person name="Lampietro C."/>
            <person name="Lopez Roques C."/>
            <person name="Donnadieu C."/>
            <person name="Postlethwait J."/>
            <person name="Bobe J."/>
            <person name="Dillon D."/>
            <person name="Chandos A."/>
            <person name="von Hippel F."/>
            <person name="Guiguen Y."/>
        </authorList>
    </citation>
    <scope>NUCLEOTIDE SEQUENCE</scope>
    <source>
        <strain evidence="1">YG-Jan2019</strain>
    </source>
</reference>
<evidence type="ECO:0000313" key="1">
    <source>
        <dbReference type="EMBL" id="KAJ7993992.1"/>
    </source>
</evidence>
<dbReference type="EMBL" id="CM055750">
    <property type="protein sequence ID" value="KAJ7993992.1"/>
    <property type="molecule type" value="Genomic_DNA"/>
</dbReference>